<sequence length="170" mass="18464">MKKLILITVLLLSASLFTRAQDTTRSKAQPDSIIKVIPFGEGTHTAHLYTIGGKLQTPEDVKMRLLSYAPSAAEYNLAKSNITWGYISFTGFVASGTGAAIAFAKTSKFAGETTALVNGQPTFIYQHHNKTAAYILTGVATAFLTTAIIKLVHSGRHGNRALKLYNQRFE</sequence>
<feature type="transmembrane region" description="Helical" evidence="1">
    <location>
        <begin position="132"/>
        <end position="152"/>
    </location>
</feature>
<reference evidence="3 4" key="1">
    <citation type="submission" date="2017-08" db="EMBL/GenBank/DDBJ databases">
        <title>Complete genome sequence of Mucilaginibacter sp. strain BJC16-A31.</title>
        <authorList>
            <consortium name="Henan University of Science and Technology"/>
            <person name="You X."/>
        </authorList>
    </citation>
    <scope>NUCLEOTIDE SEQUENCE [LARGE SCALE GENOMIC DNA]</scope>
    <source>
        <strain evidence="3 4">BJC16-A31</strain>
    </source>
</reference>
<evidence type="ECO:0000256" key="2">
    <source>
        <dbReference type="SAM" id="SignalP"/>
    </source>
</evidence>
<feature type="signal peptide" evidence="2">
    <location>
        <begin position="1"/>
        <end position="20"/>
    </location>
</feature>
<evidence type="ECO:0000313" key="4">
    <source>
        <dbReference type="Proteomes" id="UP000215002"/>
    </source>
</evidence>
<gene>
    <name evidence="3" type="ORF">MuYL_0811</name>
</gene>
<keyword evidence="1" id="KW-1133">Transmembrane helix</keyword>
<dbReference type="AlphaFoldDB" id="A0A223NT83"/>
<dbReference type="OrthoDB" id="795816at2"/>
<evidence type="ECO:0000313" key="3">
    <source>
        <dbReference type="EMBL" id="ASU32711.1"/>
    </source>
</evidence>
<dbReference type="EMBL" id="CP022743">
    <property type="protein sequence ID" value="ASU32711.1"/>
    <property type="molecule type" value="Genomic_DNA"/>
</dbReference>
<keyword evidence="1" id="KW-0812">Transmembrane</keyword>
<keyword evidence="2" id="KW-0732">Signal</keyword>
<dbReference type="Proteomes" id="UP000215002">
    <property type="component" value="Chromosome"/>
</dbReference>
<feature type="chain" id="PRO_5012646275" evidence="2">
    <location>
        <begin position="21"/>
        <end position="170"/>
    </location>
</feature>
<accession>A0A223NT83</accession>
<keyword evidence="4" id="KW-1185">Reference proteome</keyword>
<protein>
    <submittedName>
        <fullName evidence="3">Uncharacterized protein</fullName>
    </submittedName>
</protein>
<keyword evidence="1" id="KW-0472">Membrane</keyword>
<organism evidence="3 4">
    <name type="scientific">Mucilaginibacter xinganensis</name>
    <dbReference type="NCBI Taxonomy" id="1234841"/>
    <lineage>
        <taxon>Bacteria</taxon>
        <taxon>Pseudomonadati</taxon>
        <taxon>Bacteroidota</taxon>
        <taxon>Sphingobacteriia</taxon>
        <taxon>Sphingobacteriales</taxon>
        <taxon>Sphingobacteriaceae</taxon>
        <taxon>Mucilaginibacter</taxon>
    </lineage>
</organism>
<name>A0A223NT83_9SPHI</name>
<evidence type="ECO:0000256" key="1">
    <source>
        <dbReference type="SAM" id="Phobius"/>
    </source>
</evidence>
<proteinExistence type="predicted"/>
<dbReference type="RefSeq" id="WP_094569267.1">
    <property type="nucleotide sequence ID" value="NZ_CP022743.1"/>
</dbReference>
<dbReference type="KEGG" id="muc:MuYL_0811"/>